<evidence type="ECO:0000313" key="1">
    <source>
        <dbReference type="EMBL" id="WHZ59210.1"/>
    </source>
</evidence>
<name>A0ACD4RF96_9BACI</name>
<organism evidence="1 2">
    <name type="scientific">Metabacillus hrfriensis</name>
    <dbReference type="NCBI Taxonomy" id="3048891"/>
    <lineage>
        <taxon>Bacteria</taxon>
        <taxon>Bacillati</taxon>
        <taxon>Bacillota</taxon>
        <taxon>Bacilli</taxon>
        <taxon>Bacillales</taxon>
        <taxon>Bacillaceae</taxon>
        <taxon>Metabacillus</taxon>
    </lineage>
</organism>
<proteinExistence type="predicted"/>
<dbReference type="Proteomes" id="UP001226091">
    <property type="component" value="Chromosome"/>
</dbReference>
<keyword evidence="2" id="KW-1185">Reference proteome</keyword>
<gene>
    <name evidence="1" type="ORF">QLQ22_07765</name>
</gene>
<evidence type="ECO:0000313" key="2">
    <source>
        <dbReference type="Proteomes" id="UP001226091"/>
    </source>
</evidence>
<protein>
    <submittedName>
        <fullName evidence="1">TIM barrel protein</fullName>
    </submittedName>
</protein>
<accession>A0ACD4RF96</accession>
<reference evidence="2" key="1">
    <citation type="journal article" date="2025" name="Aquaculture">
        <title>Assessment of the bioflocculant production and safety properties of Metabacillus hrfriensis sp. nov. based on phenotypic and whole-genome sequencing analysis.</title>
        <authorList>
            <person name="Zhang R."/>
            <person name="Zhao Z."/>
            <person name="Luo L."/>
            <person name="Wang S."/>
            <person name="Guo K."/>
            <person name="Xu W."/>
        </authorList>
    </citation>
    <scope>NUCLEOTIDE SEQUENCE [LARGE SCALE GENOMIC DNA]</scope>
    <source>
        <strain evidence="2">CT-WN-B3</strain>
    </source>
</reference>
<sequence>MKFSLCIGAYQGKDAIYHLEKIKENGFHGLEYYSWWDLDLEKISKEQERIGAGIIATCTRYFNLVDSSRRAEYLAGLKETIEACKILGTQSIITQTGNVQDGVSREVQQQAMIETLKQCAVMCEDADVILEVEPLNGLVDHQGHFLQYSDEAVSIIDKVDSPNVKLVFDVYHQQITEGNVIRNATKYAERISHYHIADNPGRNQPGSGELNYVNILKAIKETGYNGFVGLECGYTKNTDEALEEFSQTILNQVFPSEAGAR</sequence>
<dbReference type="EMBL" id="CP126116">
    <property type="protein sequence ID" value="WHZ59210.1"/>
    <property type="molecule type" value="Genomic_DNA"/>
</dbReference>